<dbReference type="EMBL" id="AAGW02027903">
    <property type="status" value="NOT_ANNOTATED_CDS"/>
    <property type="molecule type" value="Genomic_DNA"/>
</dbReference>
<reference evidence="2" key="2">
    <citation type="submission" date="2025-08" db="UniProtKB">
        <authorList>
            <consortium name="Ensembl"/>
        </authorList>
    </citation>
    <scope>IDENTIFICATION</scope>
    <source>
        <strain evidence="2">Thorbecke</strain>
    </source>
</reference>
<feature type="region of interest" description="Disordered" evidence="1">
    <location>
        <begin position="1"/>
        <end position="53"/>
    </location>
</feature>
<dbReference type="Proteomes" id="UP000001811">
    <property type="component" value="Chromosome 3"/>
</dbReference>
<dbReference type="GO" id="GO:0051017">
    <property type="term" value="P:actin filament bundle assembly"/>
    <property type="evidence" value="ECO:0007669"/>
    <property type="project" value="TreeGrafter"/>
</dbReference>
<name>G1TXW8_RABIT</name>
<dbReference type="PANTHER" id="PTHR15012">
    <property type="entry name" value="APICAL PROTEIN/SHROOM-RELATED"/>
    <property type="match status" value="1"/>
</dbReference>
<dbReference type="GO" id="GO:0005912">
    <property type="term" value="C:adherens junction"/>
    <property type="evidence" value="ECO:0007669"/>
    <property type="project" value="TreeGrafter"/>
</dbReference>
<sequence length="766" mass="79325">MSLPARLRPAAPARQPTTHPRSASLSHPDGEVERPRCPAPAPGTADPERLASQQRKWCFSEPGKLDRLGWGVGAAGECLGEASTVAGGPVGPELAGCKGLPEIQPQGPADCGSQKFAPAYRPAGRSRSASGEALGPWGGPGGPMSVAQALPQRAQPPRPLFQTKVSSSKNFLPSRCGGCEAPASRCSTQKEAAVTCPTELPAGSPADSEQRVSETCRGPAWLPSLPDDKVFLEEASMGRVTSPPGSQAEDACASDEQNGTGLDHRAGRVPAECPLDGCPGSAAADEGWQGVNGSVGVCGPTGSSTPGTANGDIPTSDPSGMLATEPPATTESDPMKPLPVDGPGPSDSHTQGPVGHTALGWGTGQPGSWPAWSSQRLEELVQELARLDPSLSDTLAAQPSAEPPLGLLDGLIPSAEVWAAMSAAEDAAGTSESGSNQLSSPQLLPTSQETRPEDPGAHPVPDQLCGRGLPAPHSSLQARKVSVGIRWGLVGGRGPGVLGMARVPRPPCRWSSPTSSRRCLENFTPSRSGCTSGLTSGPAARRPWRLRWARPVLPESWSASAASWPTWSECWGSCCFWAVAWSACAAPWPGRVQTATPMSMPPCFSGSGSCSGSRRTPGSSRSTWRGASGPCARRWSGHSPRSSCAPTAPCWPARPPSWPSSAAWTSASGSFRTSWTPSAGTWAVDPCLPGWSGLLGPVHGMTRPFPLPWSSQGKGKPCPRLSPAGLGYSVLFPPVLGRSKPALPGSCFPEFLWPCPSQLGHLVINL</sequence>
<proteinExistence type="predicted"/>
<dbReference type="Bgee" id="ENSOCUG00000028133">
    <property type="expression patterns" value="Expressed in testis and 16 other cell types or tissues"/>
</dbReference>
<dbReference type="FunCoup" id="G1TXW8">
    <property type="interactions" value="1"/>
</dbReference>
<organism evidence="2 3">
    <name type="scientific">Oryctolagus cuniculus</name>
    <name type="common">Rabbit</name>
    <dbReference type="NCBI Taxonomy" id="9986"/>
    <lineage>
        <taxon>Eukaryota</taxon>
        <taxon>Metazoa</taxon>
        <taxon>Chordata</taxon>
        <taxon>Craniata</taxon>
        <taxon>Vertebrata</taxon>
        <taxon>Euteleostomi</taxon>
        <taxon>Mammalia</taxon>
        <taxon>Eutheria</taxon>
        <taxon>Euarchontoglires</taxon>
        <taxon>Glires</taxon>
        <taxon>Lagomorpha</taxon>
        <taxon>Leporidae</taxon>
        <taxon>Oryctolagus</taxon>
    </lineage>
</organism>
<feature type="compositionally biased region" description="Polar residues" evidence="1">
    <location>
        <begin position="15"/>
        <end position="25"/>
    </location>
</feature>
<dbReference type="HOGENOM" id="CLU_016932_0_0_1"/>
<feature type="compositionally biased region" description="Low complexity" evidence="1">
    <location>
        <begin position="606"/>
        <end position="626"/>
    </location>
</feature>
<dbReference type="AlphaFoldDB" id="G1TXW8"/>
<feature type="region of interest" description="Disordered" evidence="1">
    <location>
        <begin position="606"/>
        <end position="628"/>
    </location>
</feature>
<dbReference type="GO" id="GO:0016324">
    <property type="term" value="C:apical plasma membrane"/>
    <property type="evidence" value="ECO:0007669"/>
    <property type="project" value="TreeGrafter"/>
</dbReference>
<dbReference type="PANTHER" id="PTHR15012:SF37">
    <property type="entry name" value="PROTEIN SHROOM1"/>
    <property type="match status" value="1"/>
</dbReference>
<feature type="region of interest" description="Disordered" evidence="1">
    <location>
        <begin position="239"/>
        <end position="269"/>
    </location>
</feature>
<reference evidence="2" key="3">
    <citation type="submission" date="2025-09" db="UniProtKB">
        <authorList>
            <consortium name="Ensembl"/>
        </authorList>
    </citation>
    <scope>IDENTIFICATION</scope>
    <source>
        <strain evidence="2">Thorbecke</strain>
    </source>
</reference>
<evidence type="ECO:0000256" key="1">
    <source>
        <dbReference type="SAM" id="MobiDB-lite"/>
    </source>
</evidence>
<feature type="region of interest" description="Disordered" evidence="1">
    <location>
        <begin position="423"/>
        <end position="471"/>
    </location>
</feature>
<dbReference type="Ensembl" id="ENSOCUT00000024793.3">
    <property type="protein sequence ID" value="ENSOCUP00000021923.2"/>
    <property type="gene ID" value="ENSOCUG00000028133.3"/>
</dbReference>
<dbReference type="PaxDb" id="9986-ENSOCUP00000021923"/>
<evidence type="ECO:0000313" key="3">
    <source>
        <dbReference type="Proteomes" id="UP000001811"/>
    </source>
</evidence>
<feature type="region of interest" description="Disordered" evidence="1">
    <location>
        <begin position="298"/>
        <end position="373"/>
    </location>
</feature>
<dbReference type="GO" id="GO:0030864">
    <property type="term" value="C:cortical actin cytoskeleton"/>
    <property type="evidence" value="ECO:0007669"/>
    <property type="project" value="TreeGrafter"/>
</dbReference>
<dbReference type="GO" id="GO:0051015">
    <property type="term" value="F:actin filament binding"/>
    <property type="evidence" value="ECO:0007669"/>
    <property type="project" value="InterPro"/>
</dbReference>
<dbReference type="InterPro" id="IPR027685">
    <property type="entry name" value="Shroom_fam"/>
</dbReference>
<dbReference type="eggNOG" id="ENOG502SM3B">
    <property type="taxonomic scope" value="Eukaryota"/>
</dbReference>
<dbReference type="STRING" id="9986.ENSOCUP00000021923"/>
<feature type="compositionally biased region" description="Low complexity" evidence="1">
    <location>
        <begin position="1"/>
        <end position="14"/>
    </location>
</feature>
<dbReference type="GO" id="GO:0043296">
    <property type="term" value="C:apical junction complex"/>
    <property type="evidence" value="ECO:0007669"/>
    <property type="project" value="TreeGrafter"/>
</dbReference>
<dbReference type="InParanoid" id="G1TXW8"/>
<keyword evidence="3" id="KW-1185">Reference proteome</keyword>
<feature type="compositionally biased region" description="Polar residues" evidence="1">
    <location>
        <begin position="430"/>
        <end position="449"/>
    </location>
</feature>
<dbReference type="GO" id="GO:0000902">
    <property type="term" value="P:cell morphogenesis"/>
    <property type="evidence" value="ECO:0007669"/>
    <property type="project" value="TreeGrafter"/>
</dbReference>
<evidence type="ECO:0000313" key="2">
    <source>
        <dbReference type="Ensembl" id="ENSOCUP00000021923.2"/>
    </source>
</evidence>
<reference evidence="2 3" key="1">
    <citation type="journal article" date="2011" name="Nature">
        <title>A high-resolution map of human evolutionary constraint using 29 mammals.</title>
        <authorList>
            <person name="Lindblad-Toh K."/>
            <person name="Garber M."/>
            <person name="Zuk O."/>
            <person name="Lin M.F."/>
            <person name="Parker B.J."/>
            <person name="Washietl S."/>
            <person name="Kheradpour P."/>
            <person name="Ernst J."/>
            <person name="Jordan G."/>
            <person name="Mauceli E."/>
            <person name="Ward L.D."/>
            <person name="Lowe C.B."/>
            <person name="Holloway A.K."/>
            <person name="Clamp M."/>
            <person name="Gnerre S."/>
            <person name="Alfoldi J."/>
            <person name="Beal K."/>
            <person name="Chang J."/>
            <person name="Clawson H."/>
            <person name="Cuff J."/>
            <person name="Di Palma F."/>
            <person name="Fitzgerald S."/>
            <person name="Flicek P."/>
            <person name="Guttman M."/>
            <person name="Hubisz M.J."/>
            <person name="Jaffe D.B."/>
            <person name="Jungreis I."/>
            <person name="Kent W.J."/>
            <person name="Kostka D."/>
            <person name="Lara M."/>
            <person name="Martins A.L."/>
            <person name="Massingham T."/>
            <person name="Moltke I."/>
            <person name="Raney B.J."/>
            <person name="Rasmussen M.D."/>
            <person name="Robinson J."/>
            <person name="Stark A."/>
            <person name="Vilella A.J."/>
            <person name="Wen J."/>
            <person name="Xie X."/>
            <person name="Zody M.C."/>
            <person name="Baldwin J."/>
            <person name="Bloom T."/>
            <person name="Chin C.W."/>
            <person name="Heiman D."/>
            <person name="Nicol R."/>
            <person name="Nusbaum C."/>
            <person name="Young S."/>
            <person name="Wilkinson J."/>
            <person name="Worley K.C."/>
            <person name="Kovar C.L."/>
            <person name="Muzny D.M."/>
            <person name="Gibbs R.A."/>
            <person name="Cree A."/>
            <person name="Dihn H.H."/>
            <person name="Fowler G."/>
            <person name="Jhangiani S."/>
            <person name="Joshi V."/>
            <person name="Lee S."/>
            <person name="Lewis L.R."/>
            <person name="Nazareth L.V."/>
            <person name="Okwuonu G."/>
            <person name="Santibanez J."/>
            <person name="Warren W.C."/>
            <person name="Mardis E.R."/>
            <person name="Weinstock G.M."/>
            <person name="Wilson R.K."/>
            <person name="Delehaunty K."/>
            <person name="Dooling D."/>
            <person name="Fronik C."/>
            <person name="Fulton L."/>
            <person name="Fulton B."/>
            <person name="Graves T."/>
            <person name="Minx P."/>
            <person name="Sodergren E."/>
            <person name="Birney E."/>
            <person name="Margulies E.H."/>
            <person name="Herrero J."/>
            <person name="Green E.D."/>
            <person name="Haussler D."/>
            <person name="Siepel A."/>
            <person name="Goldman N."/>
            <person name="Pollard K.S."/>
            <person name="Pedersen J.S."/>
            <person name="Lander E.S."/>
            <person name="Kellis M."/>
        </authorList>
    </citation>
    <scope>NUCLEOTIDE SEQUENCE [LARGE SCALE GENOMIC DNA]</scope>
    <source>
        <strain evidence="2 3">Thorbecke inbred</strain>
    </source>
</reference>
<accession>G1TXW8</accession>
<protein>
    <submittedName>
        <fullName evidence="2">Uncharacterized protein</fullName>
    </submittedName>
</protein>